<dbReference type="PROSITE" id="PS50815">
    <property type="entry name" value="HORMA"/>
    <property type="match status" value="1"/>
</dbReference>
<reference evidence="7" key="1">
    <citation type="submission" date="2019-03" db="UniProtKB">
        <authorList>
            <consortium name="Ensembl"/>
        </authorList>
    </citation>
    <scope>IDENTIFICATION</scope>
</reference>
<dbReference type="Pfam" id="PF02301">
    <property type="entry name" value="HORMA"/>
    <property type="match status" value="1"/>
</dbReference>
<evidence type="ECO:0000313" key="7">
    <source>
        <dbReference type="Ensembl" id="ENSUMAP00000031711"/>
    </source>
</evidence>
<comment type="subcellular location">
    <subcellularLocation>
        <location evidence="1">Nucleus</location>
    </subcellularLocation>
</comment>
<dbReference type="AlphaFoldDB" id="A0A452VDN7"/>
<keyword evidence="2" id="KW-0227">DNA damage</keyword>
<accession>A0A452VDN7</accession>
<dbReference type="Gene3D" id="3.30.900.10">
    <property type="entry name" value="HORMA domain"/>
    <property type="match status" value="1"/>
</dbReference>
<evidence type="ECO:0000256" key="1">
    <source>
        <dbReference type="ARBA" id="ARBA00004123"/>
    </source>
</evidence>
<dbReference type="InterPro" id="IPR003511">
    <property type="entry name" value="HORMA_dom"/>
</dbReference>
<evidence type="ECO:0000256" key="5">
    <source>
        <dbReference type="ARBA" id="ARBA00044264"/>
    </source>
</evidence>
<dbReference type="GO" id="GO:0006974">
    <property type="term" value="P:DNA damage response"/>
    <property type="evidence" value="ECO:0007669"/>
    <property type="project" value="UniProtKB-KW"/>
</dbReference>
<evidence type="ECO:0000256" key="3">
    <source>
        <dbReference type="ARBA" id="ARBA00023242"/>
    </source>
</evidence>
<name>A0A452VDN7_URSMA</name>
<organism evidence="7">
    <name type="scientific">Ursus maritimus</name>
    <name type="common">Polar bear</name>
    <name type="synonym">Thalarctos maritimus</name>
    <dbReference type="NCBI Taxonomy" id="29073"/>
    <lineage>
        <taxon>Eukaryota</taxon>
        <taxon>Metazoa</taxon>
        <taxon>Chordata</taxon>
        <taxon>Craniata</taxon>
        <taxon>Vertebrata</taxon>
        <taxon>Euteleostomi</taxon>
        <taxon>Mammalia</taxon>
        <taxon>Eutheria</taxon>
        <taxon>Laurasiatheria</taxon>
        <taxon>Carnivora</taxon>
        <taxon>Caniformia</taxon>
        <taxon>Ursidae</taxon>
        <taxon>Ursus</taxon>
    </lineage>
</organism>
<dbReference type="Ensembl" id="ENSUMAT00000037492.1">
    <property type="protein sequence ID" value="ENSUMAP00000031711.1"/>
    <property type="gene ID" value="ENSUMAG00000022879.1"/>
</dbReference>
<gene>
    <name evidence="7" type="primary">MAD2L2</name>
</gene>
<proteinExistence type="predicted"/>
<dbReference type="GO" id="GO:0005634">
    <property type="term" value="C:nucleus"/>
    <property type="evidence" value="ECO:0007669"/>
    <property type="project" value="UniProtKB-SubCell"/>
</dbReference>
<dbReference type="FunFam" id="3.30.900.10:FF:000003">
    <property type="entry name" value="Mitotic spindle assembly checkpoint protein MAD2B"/>
    <property type="match status" value="1"/>
</dbReference>
<protein>
    <recommendedName>
        <fullName evidence="4">Mitotic spindle assembly checkpoint protein MAD2B</fullName>
    </recommendedName>
    <alternativeName>
        <fullName evidence="5">Mitotic arrest deficient 2-like protein 2</fullName>
    </alternativeName>
</protein>
<evidence type="ECO:0000256" key="2">
    <source>
        <dbReference type="ARBA" id="ARBA00022763"/>
    </source>
</evidence>
<evidence type="ECO:0000259" key="6">
    <source>
        <dbReference type="PROSITE" id="PS50815"/>
    </source>
</evidence>
<dbReference type="GeneTree" id="ENSGT00940000153395"/>
<dbReference type="GO" id="GO:0016035">
    <property type="term" value="C:zeta DNA polymerase complex"/>
    <property type="evidence" value="ECO:0007669"/>
    <property type="project" value="TreeGrafter"/>
</dbReference>
<evidence type="ECO:0000256" key="4">
    <source>
        <dbReference type="ARBA" id="ARBA00044131"/>
    </source>
</evidence>
<sequence length="308" mass="34148">MTTLTRQDLNFGQVVADVLCEFLEVAVHLILYVREVYPVGIFQKRKKYNVPVQMSCHPELNQYIQDTLHCVKPLLEKNDVEKVVVVILDKEHRPVEKFVFEITQPPLLSISSDSLLSHVEQLLRAFILKISVCDAVLDHNPPGCTFTVLVHTREAATRNMEKIQVIKVRGDWSGKVGRETQLETLKTRCHSCEWAGVSPTVRSLRCLRQRLASSGFFLCVNCVATRLSWPHLGTQHGDEGGAVCWGCQLSGSAQGPGGGFAHQSQNRCLGLVRSLGFSAQLASVDLASLGDEPGCLSCWEFPRDSAPP</sequence>
<keyword evidence="3" id="KW-0539">Nucleus</keyword>
<dbReference type="PANTHER" id="PTHR11842:SF14">
    <property type="entry name" value="MITOTIC ARREST DEFICIENT 2 LIKE 2"/>
    <property type="match status" value="1"/>
</dbReference>
<dbReference type="SUPFAM" id="SSF56019">
    <property type="entry name" value="The spindle assembly checkpoint protein mad2"/>
    <property type="match status" value="1"/>
</dbReference>
<dbReference type="InterPro" id="IPR036570">
    <property type="entry name" value="HORMA_dom_sf"/>
</dbReference>
<feature type="domain" description="HORMA" evidence="6">
    <location>
        <begin position="13"/>
        <end position="196"/>
    </location>
</feature>
<dbReference type="GO" id="GO:0010717">
    <property type="term" value="P:regulation of epithelial to mesenchymal transition"/>
    <property type="evidence" value="ECO:0007669"/>
    <property type="project" value="UniProtKB-ARBA"/>
</dbReference>
<dbReference type="PANTHER" id="PTHR11842">
    <property type="entry name" value="MITOTIC SPINDLE ASSEMBLY CHECKPOINT PROTEIN MAD2"/>
    <property type="match status" value="1"/>
</dbReference>
<dbReference type="InterPro" id="IPR045091">
    <property type="entry name" value="Mad2-like"/>
</dbReference>